<name>A0A511X8H5_9PROT</name>
<dbReference type="AlphaFoldDB" id="A0A511X8H5"/>
<reference evidence="1 2" key="1">
    <citation type="submission" date="2019-07" db="EMBL/GenBank/DDBJ databases">
        <title>Whole genome shotgun sequence of Acetobacter nitrogenifigens NBRC 105050.</title>
        <authorList>
            <person name="Hosoyama A."/>
            <person name="Uohara A."/>
            <person name="Ohji S."/>
            <person name="Ichikawa N."/>
        </authorList>
    </citation>
    <scope>NUCLEOTIDE SEQUENCE [LARGE SCALE GENOMIC DNA]</scope>
    <source>
        <strain evidence="1 2">NBRC 105050</strain>
    </source>
</reference>
<dbReference type="STRING" id="1120919.GCA_000429165_01892"/>
<accession>A0A511X8H5</accession>
<sequence>MGGVLKKINLYLWGEARKSFLAAHDFYVEQMQSRILSQFSDLEFEADEVAQNTFERLGRTLSYGEGDQSECAEVAYEAGISRYEALSELRHQVLLGGLAGLFHQGDKTLRHHMARELSQWCDQGEIKNKIWKLPIDDIFDVFDSCGWPVKTLSFYSSIEALQLVVNVYKHGEGRSLDMLAMKYGEYLGIEKSHQRNLENFYYDFQSLSVSDEQFYAFSVSLREFWVAMPENIYLNISL</sequence>
<comment type="caution">
    <text evidence="1">The sequence shown here is derived from an EMBL/GenBank/DDBJ whole genome shotgun (WGS) entry which is preliminary data.</text>
</comment>
<proteinExistence type="predicted"/>
<organism evidence="1 2">
    <name type="scientific">Acetobacter nitrogenifigens DSM 23921 = NBRC 105050</name>
    <dbReference type="NCBI Taxonomy" id="1120919"/>
    <lineage>
        <taxon>Bacteria</taxon>
        <taxon>Pseudomonadati</taxon>
        <taxon>Pseudomonadota</taxon>
        <taxon>Alphaproteobacteria</taxon>
        <taxon>Acetobacterales</taxon>
        <taxon>Acetobacteraceae</taxon>
        <taxon>Acetobacter</taxon>
    </lineage>
</organism>
<gene>
    <name evidence="1" type="ORF">ANI02nite_11300</name>
</gene>
<evidence type="ECO:0000313" key="1">
    <source>
        <dbReference type="EMBL" id="GEN59246.1"/>
    </source>
</evidence>
<evidence type="ECO:0000313" key="2">
    <source>
        <dbReference type="Proteomes" id="UP000321635"/>
    </source>
</evidence>
<keyword evidence="2" id="KW-1185">Reference proteome</keyword>
<dbReference type="OrthoDB" id="1354489at2"/>
<dbReference type="EMBL" id="BJYF01000005">
    <property type="protein sequence ID" value="GEN59246.1"/>
    <property type="molecule type" value="Genomic_DNA"/>
</dbReference>
<dbReference type="Proteomes" id="UP000321635">
    <property type="component" value="Unassembled WGS sequence"/>
</dbReference>
<protein>
    <submittedName>
        <fullName evidence="1">Uncharacterized protein</fullName>
    </submittedName>
</protein>
<dbReference type="RefSeq" id="WP_146882228.1">
    <property type="nucleotide sequence ID" value="NZ_AUBI01000005.1"/>
</dbReference>